<keyword evidence="2" id="KW-1185">Reference proteome</keyword>
<sequence length="207" mass="24395">MVKKKQKEPLLYIQQPSFQFPKVKMQETYSSRRAEMQAKEQMLQSIDTDTKLTVGDKKKGESHVEKLIEADRANAPHLQKEVQAETKRTESAAIHSEKVQDKIEEFEIERRKREETSSFAFRTERKPAFNRLKGFKEMNITEQLHYLLEFPKQLPPVACIFETDEKTFRGFLISQTNDMIELKLFDGEIEKVRLETLKEIKMIGLRK</sequence>
<keyword evidence="1" id="KW-0946">Virion</keyword>
<proteinExistence type="predicted"/>
<protein>
    <submittedName>
        <fullName evidence="1">CotO family spore coat protein</fullName>
    </submittedName>
</protein>
<name>A0ABW6JX21_9BACI</name>
<reference evidence="1 2" key="1">
    <citation type="submission" date="2024-08" db="EMBL/GenBank/DDBJ databases">
        <title>Two novel Cytobacillus novel species.</title>
        <authorList>
            <person name="Liu G."/>
        </authorList>
    </citation>
    <scope>NUCLEOTIDE SEQUENCE [LARGE SCALE GENOMIC DNA]</scope>
    <source>
        <strain evidence="1 2">FJAT-53684</strain>
    </source>
</reference>
<dbReference type="Proteomes" id="UP001601058">
    <property type="component" value="Unassembled WGS sequence"/>
</dbReference>
<dbReference type="Pfam" id="PF14153">
    <property type="entry name" value="Spore_coat_CotO"/>
    <property type="match status" value="1"/>
</dbReference>
<dbReference type="RefSeq" id="WP_389218249.1">
    <property type="nucleotide sequence ID" value="NZ_JBIACJ010000003.1"/>
</dbReference>
<comment type="caution">
    <text evidence="1">The sequence shown here is derived from an EMBL/GenBank/DDBJ whole genome shotgun (WGS) entry which is preliminary data.</text>
</comment>
<gene>
    <name evidence="1" type="ORF">ACFYKT_08505</name>
</gene>
<evidence type="ECO:0000313" key="2">
    <source>
        <dbReference type="Proteomes" id="UP001601058"/>
    </source>
</evidence>
<evidence type="ECO:0000313" key="1">
    <source>
        <dbReference type="EMBL" id="MFE8696396.1"/>
    </source>
</evidence>
<accession>A0ABW6JX21</accession>
<keyword evidence="1" id="KW-0167">Capsid protein</keyword>
<dbReference type="InterPro" id="IPR025439">
    <property type="entry name" value="Spore_coat_CotO"/>
</dbReference>
<organism evidence="1 2">
    <name type="scientific">Cytobacillus mangrovibacter</name>
    <dbReference type="NCBI Taxonomy" id="3299024"/>
    <lineage>
        <taxon>Bacteria</taxon>
        <taxon>Bacillati</taxon>
        <taxon>Bacillota</taxon>
        <taxon>Bacilli</taxon>
        <taxon>Bacillales</taxon>
        <taxon>Bacillaceae</taxon>
        <taxon>Cytobacillus</taxon>
    </lineage>
</organism>
<dbReference type="EMBL" id="JBIACJ010000003">
    <property type="protein sequence ID" value="MFE8696396.1"/>
    <property type="molecule type" value="Genomic_DNA"/>
</dbReference>